<organism evidence="2 3">
    <name type="scientific">Amycolatopsis samaneae</name>
    <dbReference type="NCBI Taxonomy" id="664691"/>
    <lineage>
        <taxon>Bacteria</taxon>
        <taxon>Bacillati</taxon>
        <taxon>Actinomycetota</taxon>
        <taxon>Actinomycetes</taxon>
        <taxon>Pseudonocardiales</taxon>
        <taxon>Pseudonocardiaceae</taxon>
        <taxon>Amycolatopsis</taxon>
    </lineage>
</organism>
<name>A0ABW5GMK6_9PSEU</name>
<dbReference type="EMBL" id="JBHUKU010000014">
    <property type="protein sequence ID" value="MFD2462066.1"/>
    <property type="molecule type" value="Genomic_DNA"/>
</dbReference>
<keyword evidence="3" id="KW-1185">Reference proteome</keyword>
<gene>
    <name evidence="2" type="ORF">ACFSYJ_25895</name>
</gene>
<comment type="caution">
    <text evidence="2">The sequence shown here is derived from an EMBL/GenBank/DDBJ whole genome shotgun (WGS) entry which is preliminary data.</text>
</comment>
<evidence type="ECO:0000313" key="3">
    <source>
        <dbReference type="Proteomes" id="UP001597419"/>
    </source>
</evidence>
<dbReference type="RefSeq" id="WP_378214390.1">
    <property type="nucleotide sequence ID" value="NZ_BAABHG010000004.1"/>
</dbReference>
<proteinExistence type="predicted"/>
<sequence length="99" mass="11568">MPRNLSVQEPPPQQLRRRSGCELADEVRTRLEALWRQDTELGQPLQPRLPCSAHHRLIQHTDRSIRIAEDGLPEFLPPDYVDPLRRPGRNILHRSVPDR</sequence>
<evidence type="ECO:0000313" key="2">
    <source>
        <dbReference type="EMBL" id="MFD2462066.1"/>
    </source>
</evidence>
<evidence type="ECO:0000256" key="1">
    <source>
        <dbReference type="SAM" id="MobiDB-lite"/>
    </source>
</evidence>
<protein>
    <submittedName>
        <fullName evidence="2">Uncharacterized protein</fullName>
    </submittedName>
</protein>
<dbReference type="Proteomes" id="UP001597419">
    <property type="component" value="Unassembled WGS sequence"/>
</dbReference>
<feature type="region of interest" description="Disordered" evidence="1">
    <location>
        <begin position="1"/>
        <end position="21"/>
    </location>
</feature>
<reference evidence="3" key="1">
    <citation type="journal article" date="2019" name="Int. J. Syst. Evol. Microbiol.">
        <title>The Global Catalogue of Microorganisms (GCM) 10K type strain sequencing project: providing services to taxonomists for standard genome sequencing and annotation.</title>
        <authorList>
            <consortium name="The Broad Institute Genomics Platform"/>
            <consortium name="The Broad Institute Genome Sequencing Center for Infectious Disease"/>
            <person name="Wu L."/>
            <person name="Ma J."/>
        </authorList>
    </citation>
    <scope>NUCLEOTIDE SEQUENCE [LARGE SCALE GENOMIC DNA]</scope>
    <source>
        <strain evidence="3">CGMCC 4.7643</strain>
    </source>
</reference>
<accession>A0ABW5GMK6</accession>